<feature type="domain" description="IBR" evidence="5">
    <location>
        <begin position="126"/>
        <end position="184"/>
    </location>
</feature>
<protein>
    <recommendedName>
        <fullName evidence="5">IBR domain-containing protein</fullName>
    </recommendedName>
</protein>
<dbReference type="EMBL" id="JBFXLU010000177">
    <property type="protein sequence ID" value="KAL2836526.1"/>
    <property type="molecule type" value="Genomic_DNA"/>
</dbReference>
<keyword evidence="3" id="KW-0833">Ubl conjugation pathway</keyword>
<accession>A0ABR4J904</accession>
<gene>
    <name evidence="6" type="ORF">BJY01DRAFT_55731</name>
</gene>
<evidence type="ECO:0000256" key="1">
    <source>
        <dbReference type="ARBA" id="ARBA00022723"/>
    </source>
</evidence>
<sequence length="255" mass="28755">MAMNGPLEFPGLHRSNEVAFIKLDSWRRQSQPVYPNSSSTQLGSVQENKEEDPIRCVICHEQKQPAEITELSCRHRHCIDCVRTWADLYVSGQIPYPNFCCQKFEPAKSILPSIPEAEKQAFIDKMEEHRLPSHRRWYCPNPSCALWIRPKEMLVQGTAFSRSFACPHCKADICPRCRGRGHSGDCPADEGRAALLKLASVEGWKQCGHCGNLVDPVGEDGKALAGCKHVVCPCRVEIWYALQFTFAFPPLNCIN</sequence>
<evidence type="ECO:0000313" key="7">
    <source>
        <dbReference type="Proteomes" id="UP001610446"/>
    </source>
</evidence>
<evidence type="ECO:0000259" key="5">
    <source>
        <dbReference type="Pfam" id="PF01485"/>
    </source>
</evidence>
<dbReference type="Gene3D" id="3.30.40.10">
    <property type="entry name" value="Zinc/RING finger domain, C3HC4 (zinc finger)"/>
    <property type="match status" value="1"/>
</dbReference>
<reference evidence="6 7" key="1">
    <citation type="submission" date="2024-07" db="EMBL/GenBank/DDBJ databases">
        <title>Section-level genome sequencing and comparative genomics of Aspergillus sections Usti and Cavernicolus.</title>
        <authorList>
            <consortium name="Lawrence Berkeley National Laboratory"/>
            <person name="Nybo J.L."/>
            <person name="Vesth T.C."/>
            <person name="Theobald S."/>
            <person name="Frisvad J.C."/>
            <person name="Larsen T.O."/>
            <person name="Kjaerboelling I."/>
            <person name="Rothschild-Mancinelli K."/>
            <person name="Lyhne E.K."/>
            <person name="Kogle M.E."/>
            <person name="Barry K."/>
            <person name="Clum A."/>
            <person name="Na H."/>
            <person name="Ledsgaard L."/>
            <person name="Lin J."/>
            <person name="Lipzen A."/>
            <person name="Kuo A."/>
            <person name="Riley R."/>
            <person name="Mondo S."/>
            <person name="Labutti K."/>
            <person name="Haridas S."/>
            <person name="Pangalinan J."/>
            <person name="Salamov A.A."/>
            <person name="Simmons B.A."/>
            <person name="Magnuson J.K."/>
            <person name="Chen J."/>
            <person name="Drula E."/>
            <person name="Henrissat B."/>
            <person name="Wiebenga A."/>
            <person name="Lubbers R.J."/>
            <person name="Gomes A.C."/>
            <person name="Makela M.R."/>
            <person name="Stajich J."/>
            <person name="Grigoriev I.V."/>
            <person name="Mortensen U.H."/>
            <person name="De Vries R.P."/>
            <person name="Baker S.E."/>
            <person name="Andersen M.R."/>
        </authorList>
    </citation>
    <scope>NUCLEOTIDE SEQUENCE [LARGE SCALE GENOMIC DNA]</scope>
    <source>
        <strain evidence="6 7">CBS 123904</strain>
    </source>
</reference>
<keyword evidence="2" id="KW-0863">Zinc-finger</keyword>
<comment type="caution">
    <text evidence="6">The sequence shown here is derived from an EMBL/GenBank/DDBJ whole genome shotgun (WGS) entry which is preliminary data.</text>
</comment>
<organism evidence="6 7">
    <name type="scientific">Aspergillus pseudoustus</name>
    <dbReference type="NCBI Taxonomy" id="1810923"/>
    <lineage>
        <taxon>Eukaryota</taxon>
        <taxon>Fungi</taxon>
        <taxon>Dikarya</taxon>
        <taxon>Ascomycota</taxon>
        <taxon>Pezizomycotina</taxon>
        <taxon>Eurotiomycetes</taxon>
        <taxon>Eurotiomycetidae</taxon>
        <taxon>Eurotiales</taxon>
        <taxon>Aspergillaceae</taxon>
        <taxon>Aspergillus</taxon>
        <taxon>Aspergillus subgen. Nidulantes</taxon>
    </lineage>
</organism>
<dbReference type="Proteomes" id="UP001610446">
    <property type="component" value="Unassembled WGS sequence"/>
</dbReference>
<evidence type="ECO:0000256" key="3">
    <source>
        <dbReference type="ARBA" id="ARBA00022786"/>
    </source>
</evidence>
<dbReference type="InterPro" id="IPR031127">
    <property type="entry name" value="E3_UB_ligase_RBR"/>
</dbReference>
<dbReference type="PANTHER" id="PTHR11685">
    <property type="entry name" value="RBR FAMILY RING FINGER AND IBR DOMAIN-CONTAINING"/>
    <property type="match status" value="1"/>
</dbReference>
<proteinExistence type="predicted"/>
<dbReference type="Pfam" id="PF01485">
    <property type="entry name" value="IBR"/>
    <property type="match status" value="1"/>
</dbReference>
<keyword evidence="1" id="KW-0479">Metal-binding</keyword>
<evidence type="ECO:0000256" key="2">
    <source>
        <dbReference type="ARBA" id="ARBA00022771"/>
    </source>
</evidence>
<dbReference type="InterPro" id="IPR002867">
    <property type="entry name" value="IBR_dom"/>
</dbReference>
<keyword evidence="4" id="KW-0862">Zinc</keyword>
<name>A0ABR4J904_9EURO</name>
<dbReference type="SUPFAM" id="SSF57850">
    <property type="entry name" value="RING/U-box"/>
    <property type="match status" value="1"/>
</dbReference>
<dbReference type="InterPro" id="IPR013083">
    <property type="entry name" value="Znf_RING/FYVE/PHD"/>
</dbReference>
<evidence type="ECO:0000256" key="4">
    <source>
        <dbReference type="ARBA" id="ARBA00022833"/>
    </source>
</evidence>
<keyword evidence="7" id="KW-1185">Reference proteome</keyword>
<evidence type="ECO:0000313" key="6">
    <source>
        <dbReference type="EMBL" id="KAL2836526.1"/>
    </source>
</evidence>